<feature type="region of interest" description="Disordered" evidence="1">
    <location>
        <begin position="163"/>
        <end position="262"/>
    </location>
</feature>
<dbReference type="Proteomes" id="UP000321258">
    <property type="component" value="Unassembled WGS sequence"/>
</dbReference>
<organism evidence="2 3">
    <name type="scientific">Methylobacterium haplocladii</name>
    <dbReference type="NCBI Taxonomy" id="1176176"/>
    <lineage>
        <taxon>Bacteria</taxon>
        <taxon>Pseudomonadati</taxon>
        <taxon>Pseudomonadota</taxon>
        <taxon>Alphaproteobacteria</taxon>
        <taxon>Hyphomicrobiales</taxon>
        <taxon>Methylobacteriaceae</taxon>
        <taxon>Methylobacterium</taxon>
    </lineage>
</organism>
<dbReference type="EMBL" id="BJZT01000021">
    <property type="protein sequence ID" value="GEO99710.1"/>
    <property type="molecule type" value="Genomic_DNA"/>
</dbReference>
<dbReference type="AlphaFoldDB" id="A0A512IPV8"/>
<protein>
    <submittedName>
        <fullName evidence="2">Uncharacterized protein</fullName>
    </submittedName>
</protein>
<feature type="compositionally biased region" description="Low complexity" evidence="1">
    <location>
        <begin position="173"/>
        <end position="193"/>
    </location>
</feature>
<sequence>MRFTRFGRSGRGAAVAWAVMITASIAGFGSSIAAAVAADEIAIATITAGRLFVLGTTNEPRQRVVLDGRYETTSDDARSFQFELVYHPPTCIVGATIGNETREAVVSNCGQQASKDDSGVATTVGRPRETQAAVQAPSTLSASLPLQNEPVASEVKSFAVLPAPETREPEAKPPVAVSAVAEPASAPQAMARAPRPPSRPSDARLKAAIATRDDRAKHRPAPTNSIKVAAESGAESADPKPKPTPKPSAQRRKPAPAKPNVE</sequence>
<evidence type="ECO:0000313" key="3">
    <source>
        <dbReference type="Proteomes" id="UP000321258"/>
    </source>
</evidence>
<keyword evidence="3" id="KW-1185">Reference proteome</keyword>
<feature type="compositionally biased region" description="Basic and acidic residues" evidence="1">
    <location>
        <begin position="201"/>
        <end position="216"/>
    </location>
</feature>
<evidence type="ECO:0000256" key="1">
    <source>
        <dbReference type="SAM" id="MobiDB-lite"/>
    </source>
</evidence>
<accession>A0A512IPV8</accession>
<evidence type="ECO:0000313" key="2">
    <source>
        <dbReference type="EMBL" id="GEO99710.1"/>
    </source>
</evidence>
<reference evidence="2 3" key="1">
    <citation type="submission" date="2019-07" db="EMBL/GenBank/DDBJ databases">
        <title>Whole genome shotgun sequence of Methylobacterium haplocladii NBRC 107714.</title>
        <authorList>
            <person name="Hosoyama A."/>
            <person name="Uohara A."/>
            <person name="Ohji S."/>
            <person name="Ichikawa N."/>
        </authorList>
    </citation>
    <scope>NUCLEOTIDE SEQUENCE [LARGE SCALE GENOMIC DNA]</scope>
    <source>
        <strain evidence="2 3">NBRC 107714</strain>
    </source>
</reference>
<proteinExistence type="predicted"/>
<comment type="caution">
    <text evidence="2">The sequence shown here is derived from an EMBL/GenBank/DDBJ whole genome shotgun (WGS) entry which is preliminary data.</text>
</comment>
<name>A0A512IPV8_9HYPH</name>
<gene>
    <name evidence="2" type="ORF">MHA02_20980</name>
</gene>